<dbReference type="InterPro" id="IPR036778">
    <property type="entry name" value="OHCU_decarboxylase_sf"/>
</dbReference>
<evidence type="ECO:0000256" key="2">
    <source>
        <dbReference type="ARBA" id="ARBA00004754"/>
    </source>
</evidence>
<name>A0ABX1GXJ1_9ACTN</name>
<dbReference type="InterPro" id="IPR018020">
    <property type="entry name" value="OHCU_decarboxylase"/>
</dbReference>
<dbReference type="Pfam" id="PF09349">
    <property type="entry name" value="OHCU_decarbox"/>
    <property type="match status" value="1"/>
</dbReference>
<evidence type="ECO:0000256" key="1">
    <source>
        <dbReference type="ARBA" id="ARBA00001163"/>
    </source>
</evidence>
<keyword evidence="4" id="KW-0659">Purine metabolism</keyword>
<comment type="caution">
    <text evidence="9">The sequence shown here is derived from an EMBL/GenBank/DDBJ whole genome shotgun (WGS) entry which is preliminary data.</text>
</comment>
<reference evidence="9 10" key="1">
    <citation type="submission" date="2020-04" db="EMBL/GenBank/DDBJ databases">
        <title>Phylogenetic Diversity and Antibacterial Activity against Ralstonia solanacearum of Endophytic Actinomycete Isolated from Moss.</title>
        <authorList>
            <person name="Zhuang X."/>
        </authorList>
    </citation>
    <scope>NUCLEOTIDE SEQUENCE [LARGE SCALE GENOMIC DNA]</scope>
    <source>
        <strain evidence="9 10">LD120</strain>
    </source>
</reference>
<evidence type="ECO:0000256" key="7">
    <source>
        <dbReference type="SAM" id="MobiDB-lite"/>
    </source>
</evidence>
<dbReference type="SUPFAM" id="SSF158694">
    <property type="entry name" value="UraD-Like"/>
    <property type="match status" value="1"/>
</dbReference>
<keyword evidence="6" id="KW-0456">Lyase</keyword>
<dbReference type="PANTHER" id="PTHR43466:SF1">
    <property type="entry name" value="2-OXO-4-HYDROXY-4-CARBOXY-5-UREIDOIMIDAZOLINE DECARBOXYLASE-RELATED"/>
    <property type="match status" value="1"/>
</dbReference>
<feature type="region of interest" description="Disordered" evidence="7">
    <location>
        <begin position="308"/>
        <end position="332"/>
    </location>
</feature>
<dbReference type="EMBL" id="JAAWWP010000002">
    <property type="protein sequence ID" value="NKI40508.1"/>
    <property type="molecule type" value="Genomic_DNA"/>
</dbReference>
<comment type="pathway">
    <text evidence="2">Purine metabolism; urate degradation; (S)-allantoin from urate: step 3/3.</text>
</comment>
<evidence type="ECO:0000313" key="10">
    <source>
        <dbReference type="Proteomes" id="UP000772196"/>
    </source>
</evidence>
<protein>
    <recommendedName>
        <fullName evidence="3">2-oxo-4-hydroxy-4-carboxy-5-ureidoimidazoline decarboxylase</fullName>
        <ecNumber evidence="3">4.1.1.97</ecNumber>
    </recommendedName>
</protein>
<keyword evidence="10" id="KW-1185">Reference proteome</keyword>
<proteinExistence type="predicted"/>
<evidence type="ECO:0000256" key="3">
    <source>
        <dbReference type="ARBA" id="ARBA00012257"/>
    </source>
</evidence>
<dbReference type="Proteomes" id="UP000772196">
    <property type="component" value="Unassembled WGS sequence"/>
</dbReference>
<evidence type="ECO:0000256" key="6">
    <source>
        <dbReference type="ARBA" id="ARBA00023239"/>
    </source>
</evidence>
<accession>A0ABX1GXJ1</accession>
<organism evidence="9 10">
    <name type="scientific">Streptomyces physcomitrii</name>
    <dbReference type="NCBI Taxonomy" id="2724184"/>
    <lineage>
        <taxon>Bacteria</taxon>
        <taxon>Bacillati</taxon>
        <taxon>Actinomycetota</taxon>
        <taxon>Actinomycetes</taxon>
        <taxon>Kitasatosporales</taxon>
        <taxon>Streptomycetaceae</taxon>
        <taxon>Streptomyces</taxon>
    </lineage>
</organism>
<dbReference type="NCBIfam" id="NF010372">
    <property type="entry name" value="PRK13798.1"/>
    <property type="match status" value="1"/>
</dbReference>
<dbReference type="Gene3D" id="1.10.3330.10">
    <property type="entry name" value="Oxo-4-hydroxy-4-carboxy-5-ureidoimidazoline decarboxylase"/>
    <property type="match status" value="1"/>
</dbReference>
<evidence type="ECO:0000256" key="4">
    <source>
        <dbReference type="ARBA" id="ARBA00022631"/>
    </source>
</evidence>
<dbReference type="EC" id="4.1.1.97" evidence="3"/>
<gene>
    <name evidence="9" type="ORF">HFV08_04425</name>
</gene>
<comment type="catalytic activity">
    <reaction evidence="1">
        <text>5-hydroxy-2-oxo-4-ureido-2,5-dihydro-1H-imidazole-5-carboxylate + H(+) = (S)-allantoin + CO2</text>
        <dbReference type="Rhea" id="RHEA:26301"/>
        <dbReference type="ChEBI" id="CHEBI:15378"/>
        <dbReference type="ChEBI" id="CHEBI:15678"/>
        <dbReference type="ChEBI" id="CHEBI:16526"/>
        <dbReference type="ChEBI" id="CHEBI:58639"/>
        <dbReference type="EC" id="4.1.1.97"/>
    </reaction>
</comment>
<feature type="domain" description="Oxo-4-hydroxy-4-carboxy-5-ureidoimidazoline decarboxylase" evidence="8">
    <location>
        <begin position="165"/>
        <end position="303"/>
    </location>
</feature>
<evidence type="ECO:0000313" key="9">
    <source>
        <dbReference type="EMBL" id="NKI40508.1"/>
    </source>
</evidence>
<sequence length="332" mass="36035">MTHAASILLSPPPGVRPGAAVRGFLITAAAPAPGSCLTRHTAQPKPKARISDACRQRPPHAPKLSLPGEFPLRPDRRRVRVTSVGAVPRIPVRVRTHPSVPYTEASCPLPGRIQRPARAFPCPCPSPVLEHTLYTPRLPRGRGPGAIPAQGPGDPWPRGLQRFNTTASEAAEGELLACLADLRWARRLARHRPYPDLAALLAAADEATYDLTPADLTAALAREPRAALPPRGSHSAAHTALTAAHAAYEHRFGHVFVLCLDGFPPEETLDQVLHGIRSRLGNDPEEERVLAAEELRRLARGRITRMLSRHHRAEESQESTDSGHSDSPYVQV</sequence>
<evidence type="ECO:0000256" key="5">
    <source>
        <dbReference type="ARBA" id="ARBA00022793"/>
    </source>
</evidence>
<dbReference type="PANTHER" id="PTHR43466">
    <property type="entry name" value="2-OXO-4-HYDROXY-4-CARBOXY-5-UREIDOIMIDAZOLINE DECARBOXYLASE-RELATED"/>
    <property type="match status" value="1"/>
</dbReference>
<evidence type="ECO:0000259" key="8">
    <source>
        <dbReference type="Pfam" id="PF09349"/>
    </source>
</evidence>
<keyword evidence="5" id="KW-0210">Decarboxylase</keyword>